<dbReference type="FunFam" id="3.90.1150.10:FF:000008">
    <property type="entry name" value="Cystathionine gamma-synthase"/>
    <property type="match status" value="1"/>
</dbReference>
<dbReference type="GO" id="GO:0019346">
    <property type="term" value="P:transsulfuration"/>
    <property type="evidence" value="ECO:0007669"/>
    <property type="project" value="InterPro"/>
</dbReference>
<evidence type="ECO:0000256" key="8">
    <source>
        <dbReference type="ARBA" id="ARBA00047199"/>
    </source>
</evidence>
<proteinExistence type="inferred from homology"/>
<keyword evidence="13" id="KW-0032">Aminotransferase</keyword>
<dbReference type="SUPFAM" id="SSF53383">
    <property type="entry name" value="PLP-dependent transferases"/>
    <property type="match status" value="1"/>
</dbReference>
<dbReference type="PANTHER" id="PTHR11808:SF80">
    <property type="entry name" value="CYSTATHIONINE GAMMA-LYASE"/>
    <property type="match status" value="1"/>
</dbReference>
<reference evidence="13 14" key="1">
    <citation type="submission" date="2021-05" db="EMBL/GenBank/DDBJ databases">
        <title>Novel Bacillus species.</title>
        <authorList>
            <person name="Liu G."/>
        </authorList>
    </citation>
    <scope>NUCLEOTIDE SEQUENCE [LARGE SCALE GENOMIC DNA]</scope>
    <source>
        <strain evidence="13 14">FJAT-49732</strain>
    </source>
</reference>
<evidence type="ECO:0000256" key="10">
    <source>
        <dbReference type="ARBA" id="ARBA00052699"/>
    </source>
</evidence>
<organism evidence="13 14">
    <name type="scientific">Lederbergia citrisecunda</name>
    <dbReference type="NCBI Taxonomy" id="2833583"/>
    <lineage>
        <taxon>Bacteria</taxon>
        <taxon>Bacillati</taxon>
        <taxon>Bacillota</taxon>
        <taxon>Bacilli</taxon>
        <taxon>Bacillales</taxon>
        <taxon>Bacillaceae</taxon>
        <taxon>Lederbergia</taxon>
    </lineage>
</organism>
<comment type="catalytic activity">
    <reaction evidence="10">
        <text>L-methionine + H2O = methanethiol + 2-oxobutanoate + NH4(+)</text>
        <dbReference type="Rhea" id="RHEA:23800"/>
        <dbReference type="ChEBI" id="CHEBI:15377"/>
        <dbReference type="ChEBI" id="CHEBI:16007"/>
        <dbReference type="ChEBI" id="CHEBI:16763"/>
        <dbReference type="ChEBI" id="CHEBI:28938"/>
        <dbReference type="ChEBI" id="CHEBI:57844"/>
        <dbReference type="EC" id="4.4.1.11"/>
    </reaction>
    <physiologicalReaction direction="left-to-right" evidence="10">
        <dbReference type="Rhea" id="RHEA:23801"/>
    </physiologicalReaction>
</comment>
<evidence type="ECO:0000256" key="5">
    <source>
        <dbReference type="ARBA" id="ARBA00022898"/>
    </source>
</evidence>
<dbReference type="InterPro" id="IPR015422">
    <property type="entry name" value="PyrdxlP-dep_Trfase_small"/>
</dbReference>
<sequence>MDQTTKNKWKIDTAIIHNAQRPCSKTGAVASSIVPAVAYAFPNVEAAASCVAGEREGTYYGRYGNPTQEVLEEKIASLESAEAALGVSSGMAAISSSLLAFLQQGDHVVCTRDVYGGSYKFLSSLVPRYGIATDFVDCTNLQVVEDAIRPNTKVLYIETPSNPCLTVLDIRALSELAHARGLIVIVDNTFMTPYLQRPLELGADIVVHSATKYLNGHGDVIAGFIVGKHEHIQFMRKNIMGDLGQNMNAWDAFMILRGLKTLGLRIKQHCHNAEAIAFFLAKHPAIENVYYPGLSTHPQHELAKQQMSGMGGIVSFEVKGGFESAKSFINALQLAMISFSLGDPETLVQHPASMTHFSIPAEERAKFNISDGLIRLSTGLEDSEDIIADLEQALNSLIEQWGFDSSLEAGGYGEKNVRNR</sequence>
<evidence type="ECO:0000313" key="13">
    <source>
        <dbReference type="EMBL" id="MBS4200979.1"/>
    </source>
</evidence>
<dbReference type="CDD" id="cd00614">
    <property type="entry name" value="CGS_like"/>
    <property type="match status" value="1"/>
</dbReference>
<dbReference type="PANTHER" id="PTHR11808">
    <property type="entry name" value="TRANS-SULFURATION ENZYME FAMILY MEMBER"/>
    <property type="match status" value="1"/>
</dbReference>
<keyword evidence="5 11" id="KW-0663">Pyridoxal phosphate</keyword>
<dbReference type="Gene3D" id="3.40.640.10">
    <property type="entry name" value="Type I PLP-dependent aspartate aminotransferase-like (Major domain)"/>
    <property type="match status" value="1"/>
</dbReference>
<comment type="similarity">
    <text evidence="2">Belongs to the trans-sulfuration enzymes family. L-methionine gamma-lyase subfamily.</text>
</comment>
<evidence type="ECO:0000256" key="1">
    <source>
        <dbReference type="ARBA" id="ARBA00001933"/>
    </source>
</evidence>
<evidence type="ECO:0000256" key="7">
    <source>
        <dbReference type="ARBA" id="ARBA00047175"/>
    </source>
</evidence>
<accession>A0A942TRM0</accession>
<dbReference type="GO" id="GO:0005737">
    <property type="term" value="C:cytoplasm"/>
    <property type="evidence" value="ECO:0007669"/>
    <property type="project" value="TreeGrafter"/>
</dbReference>
<dbReference type="PIRSF" id="PIRSF001434">
    <property type="entry name" value="CGS"/>
    <property type="match status" value="1"/>
</dbReference>
<dbReference type="EC" id="4.4.1.11" evidence="3"/>
<evidence type="ECO:0000256" key="11">
    <source>
        <dbReference type="PIRSR" id="PIRSR001434-2"/>
    </source>
</evidence>
<keyword evidence="13" id="KW-0808">Transferase</keyword>
<evidence type="ECO:0000256" key="6">
    <source>
        <dbReference type="ARBA" id="ARBA00023239"/>
    </source>
</evidence>
<dbReference type="InterPro" id="IPR015424">
    <property type="entry name" value="PyrdxlP-dep_Trfase"/>
</dbReference>
<dbReference type="Proteomes" id="UP000682713">
    <property type="component" value="Unassembled WGS sequence"/>
</dbReference>
<feature type="modified residue" description="N6-(pyridoxal phosphate)lysine" evidence="11">
    <location>
        <position position="212"/>
    </location>
</feature>
<keyword evidence="6" id="KW-0456">Lyase</keyword>
<dbReference type="AlphaFoldDB" id="A0A942TRM0"/>
<protein>
    <recommendedName>
        <fullName evidence="4">L-methionine gamma-lyase</fullName>
        <ecNumber evidence="3">4.4.1.11</ecNumber>
        <ecNumber evidence="7">4.4.1.2</ecNumber>
    </recommendedName>
    <alternativeName>
        <fullName evidence="8">Homocysteine desulfhydrase</fullName>
    </alternativeName>
</protein>
<dbReference type="GO" id="GO:0018826">
    <property type="term" value="F:methionine gamma-lyase activity"/>
    <property type="evidence" value="ECO:0007669"/>
    <property type="project" value="UniProtKB-EC"/>
</dbReference>
<dbReference type="PROSITE" id="PS00868">
    <property type="entry name" value="CYS_MET_METAB_PP"/>
    <property type="match status" value="1"/>
</dbReference>
<evidence type="ECO:0000256" key="4">
    <source>
        <dbReference type="ARBA" id="ARBA00019040"/>
    </source>
</evidence>
<dbReference type="GO" id="GO:0030170">
    <property type="term" value="F:pyridoxal phosphate binding"/>
    <property type="evidence" value="ECO:0007669"/>
    <property type="project" value="InterPro"/>
</dbReference>
<name>A0A942TRM0_9BACI</name>
<dbReference type="Gene3D" id="3.90.1150.10">
    <property type="entry name" value="Aspartate Aminotransferase, domain 1"/>
    <property type="match status" value="1"/>
</dbReference>
<gene>
    <name evidence="13" type="ORF">KHA93_15180</name>
</gene>
<dbReference type="InterPro" id="IPR000277">
    <property type="entry name" value="Cys/Met-Metab_PyrdxlP-dep_enz"/>
</dbReference>
<dbReference type="InterPro" id="IPR054542">
    <property type="entry name" value="Cys_met_metab_PP"/>
</dbReference>
<dbReference type="InterPro" id="IPR015421">
    <property type="entry name" value="PyrdxlP-dep_Trfase_major"/>
</dbReference>
<evidence type="ECO:0000256" key="3">
    <source>
        <dbReference type="ARBA" id="ARBA00012222"/>
    </source>
</evidence>
<evidence type="ECO:0000256" key="9">
    <source>
        <dbReference type="ARBA" id="ARBA00048780"/>
    </source>
</evidence>
<comment type="cofactor">
    <cofactor evidence="1 12">
        <name>pyridoxal 5'-phosphate</name>
        <dbReference type="ChEBI" id="CHEBI:597326"/>
    </cofactor>
</comment>
<dbReference type="Pfam" id="PF01053">
    <property type="entry name" value="Cys_Met_Meta_PP"/>
    <property type="match status" value="1"/>
</dbReference>
<keyword evidence="14" id="KW-1185">Reference proteome</keyword>
<evidence type="ECO:0000256" key="2">
    <source>
        <dbReference type="ARBA" id="ARBA00008667"/>
    </source>
</evidence>
<dbReference type="EMBL" id="JAGYPJ010000001">
    <property type="protein sequence ID" value="MBS4200979.1"/>
    <property type="molecule type" value="Genomic_DNA"/>
</dbReference>
<dbReference type="FunFam" id="3.40.640.10:FF:000046">
    <property type="entry name" value="Cystathionine gamma-lyase"/>
    <property type="match status" value="1"/>
</dbReference>
<comment type="caution">
    <text evidence="13">The sequence shown here is derived from an EMBL/GenBank/DDBJ whole genome shotgun (WGS) entry which is preliminary data.</text>
</comment>
<evidence type="ECO:0000256" key="12">
    <source>
        <dbReference type="RuleBase" id="RU362118"/>
    </source>
</evidence>
<dbReference type="EC" id="4.4.1.2" evidence="7"/>
<dbReference type="RefSeq" id="WP_213111506.1">
    <property type="nucleotide sequence ID" value="NZ_JAGYPJ010000001.1"/>
</dbReference>
<dbReference type="GO" id="GO:0008483">
    <property type="term" value="F:transaminase activity"/>
    <property type="evidence" value="ECO:0007669"/>
    <property type="project" value="UniProtKB-KW"/>
</dbReference>
<comment type="catalytic activity">
    <reaction evidence="9">
        <text>L-homocysteine + H2O = 2-oxobutanoate + hydrogen sulfide + NH4(+) + H(+)</text>
        <dbReference type="Rhea" id="RHEA:14501"/>
        <dbReference type="ChEBI" id="CHEBI:15377"/>
        <dbReference type="ChEBI" id="CHEBI:15378"/>
        <dbReference type="ChEBI" id="CHEBI:16763"/>
        <dbReference type="ChEBI" id="CHEBI:28938"/>
        <dbReference type="ChEBI" id="CHEBI:29919"/>
        <dbReference type="ChEBI" id="CHEBI:58199"/>
        <dbReference type="EC" id="4.4.1.2"/>
    </reaction>
    <physiologicalReaction direction="left-to-right" evidence="9">
        <dbReference type="Rhea" id="RHEA:14502"/>
    </physiologicalReaction>
</comment>
<dbReference type="GO" id="GO:0047982">
    <property type="term" value="F:homocysteine desulfhydrase activity"/>
    <property type="evidence" value="ECO:0007669"/>
    <property type="project" value="UniProtKB-EC"/>
</dbReference>
<evidence type="ECO:0000313" key="14">
    <source>
        <dbReference type="Proteomes" id="UP000682713"/>
    </source>
</evidence>